<name>A0A1M5T3A3_9BACT</name>
<dbReference type="AlphaFoldDB" id="A0A1M5T3A3"/>
<sequence length="78" mass="8715">MKQVIKLTPNIFIPKSRIIAILPISSSIARKIRGLNKIGEKIVNITYGEEAKTILIMDSGHILVSSKTLEEVDEALWK</sequence>
<keyword evidence="2" id="KW-1185">Reference proteome</keyword>
<dbReference type="Pfam" id="PF04025">
    <property type="entry name" value="RemA-like"/>
    <property type="match status" value="1"/>
</dbReference>
<dbReference type="OrthoDB" id="37718at2"/>
<dbReference type="STRING" id="1123380.SAMN02745199_1145"/>
<dbReference type="Proteomes" id="UP000242592">
    <property type="component" value="Unassembled WGS sequence"/>
</dbReference>
<accession>A0A1M5T3A3</accession>
<evidence type="ECO:0000313" key="1">
    <source>
        <dbReference type="EMBL" id="SHH45221.1"/>
    </source>
</evidence>
<protein>
    <recommendedName>
        <fullName evidence="3">DUF370 domain-containing protein</fullName>
    </recommendedName>
</protein>
<evidence type="ECO:0008006" key="3">
    <source>
        <dbReference type="Google" id="ProtNLM"/>
    </source>
</evidence>
<dbReference type="EMBL" id="FQXN01000004">
    <property type="protein sequence ID" value="SHH45221.1"/>
    <property type="molecule type" value="Genomic_DNA"/>
</dbReference>
<dbReference type="RefSeq" id="WP_073073116.1">
    <property type="nucleotide sequence ID" value="NZ_FQXN01000004.1"/>
</dbReference>
<gene>
    <name evidence="1" type="ORF">SAMN02745199_1145</name>
</gene>
<evidence type="ECO:0000313" key="2">
    <source>
        <dbReference type="Proteomes" id="UP000242592"/>
    </source>
</evidence>
<dbReference type="InterPro" id="IPR007169">
    <property type="entry name" value="RemA-like"/>
</dbReference>
<organism evidence="1 2">
    <name type="scientific">Thermosipho atlanticus DSM 15807</name>
    <dbReference type="NCBI Taxonomy" id="1123380"/>
    <lineage>
        <taxon>Bacteria</taxon>
        <taxon>Thermotogati</taxon>
        <taxon>Thermotogota</taxon>
        <taxon>Thermotogae</taxon>
        <taxon>Thermotogales</taxon>
        <taxon>Fervidobacteriaceae</taxon>
        <taxon>Thermosipho</taxon>
    </lineage>
</organism>
<proteinExistence type="predicted"/>
<reference evidence="2" key="1">
    <citation type="submission" date="2016-11" db="EMBL/GenBank/DDBJ databases">
        <authorList>
            <person name="Varghese N."/>
            <person name="Submissions S."/>
        </authorList>
    </citation>
    <scope>NUCLEOTIDE SEQUENCE [LARGE SCALE GENOMIC DNA]</scope>
    <source>
        <strain evidence="2">DSM 15807</strain>
    </source>
</reference>